<dbReference type="Proteomes" id="UP001501371">
    <property type="component" value="Unassembled WGS sequence"/>
</dbReference>
<feature type="region of interest" description="Disordered" evidence="1">
    <location>
        <begin position="1"/>
        <end position="25"/>
    </location>
</feature>
<name>A0ABP4FPR2_9ACTN</name>
<dbReference type="RefSeq" id="WP_344283390.1">
    <property type="nucleotide sequence ID" value="NZ_BAAAKV010000074.1"/>
</dbReference>
<keyword evidence="3" id="KW-1185">Reference proteome</keyword>
<comment type="caution">
    <text evidence="2">The sequence shown here is derived from an EMBL/GenBank/DDBJ whole genome shotgun (WGS) entry which is preliminary data.</text>
</comment>
<evidence type="ECO:0000313" key="2">
    <source>
        <dbReference type="EMBL" id="GAA1194629.1"/>
    </source>
</evidence>
<dbReference type="Gene3D" id="3.40.190.10">
    <property type="entry name" value="Periplasmic binding protein-like II"/>
    <property type="match status" value="2"/>
</dbReference>
<gene>
    <name evidence="2" type="ORF">GCM10009654_59680</name>
</gene>
<evidence type="ECO:0000313" key="3">
    <source>
        <dbReference type="Proteomes" id="UP001501371"/>
    </source>
</evidence>
<dbReference type="SUPFAM" id="SSF53850">
    <property type="entry name" value="Periplasmic binding protein-like II"/>
    <property type="match status" value="1"/>
</dbReference>
<dbReference type="PROSITE" id="PS51318">
    <property type="entry name" value="TAT"/>
    <property type="match status" value="1"/>
</dbReference>
<dbReference type="InterPro" id="IPR050490">
    <property type="entry name" value="Bact_solute-bd_prot1"/>
</dbReference>
<sequence length="450" mass="47648">MTTGFPRFRHARTDGPGAGLPVPPGRATVSRRGLLRIGGTAAAAAALPAALTACSGSGGGTGQVRVVGVADQQKPLEELIAAYRADHPDDRFSTSFAPTDQVQTVVRTQLAGGNAPDVHVLYPGSGSAMSMAELAKASLLTDLSAQPWTKGIPASFDAAYRRDGKTYLYSAGSSVIGAIYNKKAFARAGVEPPRTWAELLDVCGTLKAAGIVPIALGAQTPWVTQLISYALVPDAVYAREPDFDDRMTAGRATFVDSGWADALGKYKELQRKGFFNDNPNGTTFEQQTSLVASGKAAMAVQVSAVLSTFRQATRTPDDLGMFPFPAGDDARKQWIPAGIVVGLGVAAHAKNPDRAKAFVEFLGRQENIDRWAKAVSAIPFKRGAATRLDPVLDPFLPVIDAGRAVPFMDQRWPNAEVQPAHFAAVQDLLAGKKDVKGALAQMDAAYRKKA</sequence>
<dbReference type="PANTHER" id="PTHR43649">
    <property type="entry name" value="ARABINOSE-BINDING PROTEIN-RELATED"/>
    <property type="match status" value="1"/>
</dbReference>
<protein>
    <submittedName>
        <fullName evidence="2">Extracellular solute-binding protein</fullName>
    </submittedName>
</protein>
<evidence type="ECO:0000256" key="1">
    <source>
        <dbReference type="SAM" id="MobiDB-lite"/>
    </source>
</evidence>
<reference evidence="3" key="1">
    <citation type="journal article" date="2019" name="Int. J. Syst. Evol. Microbiol.">
        <title>The Global Catalogue of Microorganisms (GCM) 10K type strain sequencing project: providing services to taxonomists for standard genome sequencing and annotation.</title>
        <authorList>
            <consortium name="The Broad Institute Genomics Platform"/>
            <consortium name="The Broad Institute Genome Sequencing Center for Infectious Disease"/>
            <person name="Wu L."/>
            <person name="Ma J."/>
        </authorList>
    </citation>
    <scope>NUCLEOTIDE SEQUENCE [LARGE SCALE GENOMIC DNA]</scope>
    <source>
        <strain evidence="3">JCM 12696</strain>
    </source>
</reference>
<dbReference type="InterPro" id="IPR006311">
    <property type="entry name" value="TAT_signal"/>
</dbReference>
<dbReference type="EMBL" id="BAAAKV010000074">
    <property type="protein sequence ID" value="GAA1194629.1"/>
    <property type="molecule type" value="Genomic_DNA"/>
</dbReference>
<dbReference type="InterPro" id="IPR006059">
    <property type="entry name" value="SBP"/>
</dbReference>
<proteinExistence type="predicted"/>
<dbReference type="Pfam" id="PF01547">
    <property type="entry name" value="SBP_bac_1"/>
    <property type="match status" value="1"/>
</dbReference>
<accession>A0ABP4FPR2</accession>
<organism evidence="2 3">
    <name type="scientific">Streptomyces hebeiensis</name>
    <dbReference type="NCBI Taxonomy" id="229486"/>
    <lineage>
        <taxon>Bacteria</taxon>
        <taxon>Bacillati</taxon>
        <taxon>Actinomycetota</taxon>
        <taxon>Actinomycetes</taxon>
        <taxon>Kitasatosporales</taxon>
        <taxon>Streptomycetaceae</taxon>
        <taxon>Streptomyces</taxon>
    </lineage>
</organism>